<evidence type="ECO:0000313" key="6">
    <source>
        <dbReference type="EMBL" id="ACK66455.1"/>
    </source>
</evidence>
<dbReference type="InterPro" id="IPR011682">
    <property type="entry name" value="Glyco_hydro_38_C"/>
</dbReference>
<dbReference type="OrthoDB" id="9772207at2"/>
<dbReference type="EMBL" id="CP001287">
    <property type="protein sequence ID" value="ACK66455.1"/>
    <property type="molecule type" value="Genomic_DNA"/>
</dbReference>
<dbReference type="InterPro" id="IPR000602">
    <property type="entry name" value="Glyco_hydro_38_N"/>
</dbReference>
<dbReference type="AlphaFoldDB" id="B7K3R5"/>
<dbReference type="Pfam" id="PF17677">
    <property type="entry name" value="Glyco_hydro38C2"/>
    <property type="match status" value="1"/>
</dbReference>
<evidence type="ECO:0000256" key="2">
    <source>
        <dbReference type="ARBA" id="ARBA00022723"/>
    </source>
</evidence>
<dbReference type="InterPro" id="IPR011330">
    <property type="entry name" value="Glyco_hydro/deAcase_b/a-brl"/>
</dbReference>
<dbReference type="RefSeq" id="WP_012595722.1">
    <property type="nucleotide sequence ID" value="NC_011726.1"/>
</dbReference>
<dbReference type="STRING" id="41431.PCC8801_2444"/>
<dbReference type="GO" id="GO:0046872">
    <property type="term" value="F:metal ion binding"/>
    <property type="evidence" value="ECO:0007669"/>
    <property type="project" value="UniProtKB-KW"/>
</dbReference>
<evidence type="ECO:0000313" key="7">
    <source>
        <dbReference type="Proteomes" id="UP000008204"/>
    </source>
</evidence>
<dbReference type="InterPro" id="IPR015341">
    <property type="entry name" value="Glyco_hydro_38_cen"/>
</dbReference>
<keyword evidence="7" id="KW-1185">Reference proteome</keyword>
<dbReference type="Gene3D" id="1.20.1270.50">
    <property type="entry name" value="Glycoside hydrolase family 38, central domain"/>
    <property type="match status" value="1"/>
</dbReference>
<dbReference type="PANTHER" id="PTHR46017:SF1">
    <property type="entry name" value="ALPHA-MANNOSIDASE 2C1"/>
    <property type="match status" value="1"/>
</dbReference>
<name>B7K3R5_RIPO1</name>
<protein>
    <submittedName>
        <fullName evidence="6">Glycosyl hydrolase 38 domain protein</fullName>
    </submittedName>
</protein>
<dbReference type="InterPro" id="IPR037094">
    <property type="entry name" value="Glyco_hydro_38_cen_sf"/>
</dbReference>
<organism evidence="6 7">
    <name type="scientific">Rippkaea orientalis (strain PCC 8801 / RF-1)</name>
    <name type="common">Cyanothece sp. (strain PCC 8801)</name>
    <dbReference type="NCBI Taxonomy" id="41431"/>
    <lineage>
        <taxon>Bacteria</taxon>
        <taxon>Bacillati</taxon>
        <taxon>Cyanobacteriota</taxon>
        <taxon>Cyanophyceae</taxon>
        <taxon>Oscillatoriophycideae</taxon>
        <taxon>Chroococcales</taxon>
        <taxon>Aphanothecaceae</taxon>
        <taxon>Rippkaea</taxon>
        <taxon>Rippkaea orientalis</taxon>
    </lineage>
</organism>
<dbReference type="InterPro" id="IPR028995">
    <property type="entry name" value="Glyco_hydro_57/38_cen_sf"/>
</dbReference>
<dbReference type="InterPro" id="IPR041147">
    <property type="entry name" value="GH38_C"/>
</dbReference>
<evidence type="ECO:0000259" key="5">
    <source>
        <dbReference type="SMART" id="SM00872"/>
    </source>
</evidence>
<reference evidence="7" key="1">
    <citation type="journal article" date="2011" name="MBio">
        <title>Novel metabolic attributes of the genus Cyanothece, comprising a group of unicellular nitrogen-fixing Cyanobacteria.</title>
        <authorList>
            <person name="Bandyopadhyay A."/>
            <person name="Elvitigala T."/>
            <person name="Welsh E."/>
            <person name="Stockel J."/>
            <person name="Liberton M."/>
            <person name="Min H."/>
            <person name="Sherman L.A."/>
            <person name="Pakrasi H.B."/>
        </authorList>
    </citation>
    <scope>NUCLEOTIDE SEQUENCE [LARGE SCALE GENOMIC DNA]</scope>
    <source>
        <strain evidence="7">PCC 8801</strain>
    </source>
</reference>
<dbReference type="FunFam" id="1.20.1270.50:FF:000004">
    <property type="entry name" value="alpha-mannosidase 2C1 isoform X1"/>
    <property type="match status" value="1"/>
</dbReference>
<dbReference type="Pfam" id="PF09261">
    <property type="entry name" value="Alpha-mann_mid"/>
    <property type="match status" value="1"/>
</dbReference>
<dbReference type="PANTHER" id="PTHR46017">
    <property type="entry name" value="ALPHA-MANNOSIDASE 2C1"/>
    <property type="match status" value="1"/>
</dbReference>
<dbReference type="InterPro" id="IPR027291">
    <property type="entry name" value="Glyco_hydro_38_N_sf"/>
</dbReference>
<comment type="similarity">
    <text evidence="1">Belongs to the glycosyl hydrolase 38 family.</text>
</comment>
<evidence type="ECO:0000256" key="3">
    <source>
        <dbReference type="ARBA" id="ARBA00022801"/>
    </source>
</evidence>
<dbReference type="Gene3D" id="2.70.98.30">
    <property type="entry name" value="Golgi alpha-mannosidase II, domain 4"/>
    <property type="match status" value="1"/>
</dbReference>
<dbReference type="HOGENOM" id="CLU_003442_1_2_3"/>
<sequence>MILETIDQLRQLTQTDVQIGWVHTGDEIDFNSINLDAWEKGELNEKGYIIWPAGKQVKWLGQKFIIPDHLKGYPLAGLTLRLALTWWAEDAKIFVNNQLVQEGDLFDSSSRILLTSSVQPGEEILVLLRLVSPGHDIGGLMKSRLIYERESNLTVDDDFNTLVIDPGFVADELTILYNYLSAFEPEKLQILNQVINQINWKLVSDASKFDRCLLDLREKILPLANYIKQSSLNLLGHAHLDMAWLWPVNETWDAAQRTFTSVINLQKDFPILIFGHTSPVLYEWIENYRPDLFDKIIQAFKAGKWELLGGMWVEPDVNLVSGESLVRQLLYGQRYFNNKFGEISQVAWLPDSFGFCWQLPQILQQSGIKYFVTGKLHWNATVKFSHGFFKWESPDGTQLLTLVSPPNVAGVMDTNPIIMTNYAIDWAQQTGLKEAFWLPGVGDHGGGPTRDMLAVQKQWQKSPFFPQSQFSKAIDYLNKISHVTEEIPIWKDELYLDFHRGCYTTHADQKWFNRRSEDLLYKAELWSSITTIVLEKTNNCASKKLLEEAWKKVLFNQFHDILPGTSITEVFVQANEDWQQVQAIGQNILNESLEAIASQISLPQPPQANAIPLVVFNSLNWQRSQVVECSKAAENCQVYNLEGHLLTSQLSSENNLLFLAENIPSIGYRVFWLCPGKNLVNNVVLSYPQDYILENQYLKVIINSKTGDIDSIFDKVNQKEVIKGKANQLQIFQDQGQYWDAWNIDPNYNNYPLEGTQLKSIEYLEVGPIQWKIRVIRQFRKSEFCQDYILQIHSKLFKIKTQVNWQETHVLIKASFPLTIANNNTTYEIPFAAIERNNNPETPEEKAKWEVPALRWADISDPSQDYGVSLLNDCKYGYDSQCDRLRLTLLRSPRWPDPECDRGLHHFTYAIYPHQGNWKEAKTVQQGYELNIPLDLVYLPQVSTKSSHKLPSINYFLKFKSDNLILSAFKPSEDNASYWILRCYESEGKIAQMCLENNLNLQLTDSVNLLEEPLAEFSQVDPWKIVSFQGTIIK</sequence>
<dbReference type="GO" id="GO:0004559">
    <property type="term" value="F:alpha-mannosidase activity"/>
    <property type="evidence" value="ECO:0007669"/>
    <property type="project" value="InterPro"/>
</dbReference>
<dbReference type="Pfam" id="PF07748">
    <property type="entry name" value="Glyco_hydro_38C"/>
    <property type="match status" value="1"/>
</dbReference>
<feature type="domain" description="Glycoside hydrolase family 38 central" evidence="5">
    <location>
        <begin position="497"/>
        <end position="578"/>
    </location>
</feature>
<evidence type="ECO:0000256" key="4">
    <source>
        <dbReference type="ARBA" id="ARBA00023295"/>
    </source>
</evidence>
<dbReference type="eggNOG" id="COG0383">
    <property type="taxonomic scope" value="Bacteria"/>
</dbReference>
<dbReference type="Gene3D" id="3.20.110.10">
    <property type="entry name" value="Glycoside hydrolase 38, N terminal domain"/>
    <property type="match status" value="1"/>
</dbReference>
<dbReference type="SUPFAM" id="SSF88713">
    <property type="entry name" value="Glycoside hydrolase/deacetylase"/>
    <property type="match status" value="1"/>
</dbReference>
<gene>
    <name evidence="6" type="ordered locus">PCC8801_2444</name>
</gene>
<dbReference type="InterPro" id="IPR011013">
    <property type="entry name" value="Gal_mutarotase_sf_dom"/>
</dbReference>
<dbReference type="GO" id="GO:0009313">
    <property type="term" value="P:oligosaccharide catabolic process"/>
    <property type="evidence" value="ECO:0007669"/>
    <property type="project" value="TreeGrafter"/>
</dbReference>
<keyword evidence="3 6" id="KW-0378">Hydrolase</keyword>
<evidence type="ECO:0000256" key="1">
    <source>
        <dbReference type="ARBA" id="ARBA00009792"/>
    </source>
</evidence>
<dbReference type="CDD" id="cd10789">
    <property type="entry name" value="GH38N_AMII_ER_cytosolic"/>
    <property type="match status" value="1"/>
</dbReference>
<dbReference type="CAZy" id="GH38">
    <property type="family name" value="Glycoside Hydrolase Family 38"/>
</dbReference>
<dbReference type="SUPFAM" id="SSF88688">
    <property type="entry name" value="Families 57/38 glycoside transferase middle domain"/>
    <property type="match status" value="1"/>
</dbReference>
<keyword evidence="4" id="KW-0326">Glycosidase</keyword>
<dbReference type="GO" id="GO:0006013">
    <property type="term" value="P:mannose metabolic process"/>
    <property type="evidence" value="ECO:0007669"/>
    <property type="project" value="InterPro"/>
</dbReference>
<dbReference type="Pfam" id="PF01074">
    <property type="entry name" value="Glyco_hydro_38N"/>
    <property type="match status" value="1"/>
</dbReference>
<accession>B7K3R5</accession>
<dbReference type="Proteomes" id="UP000008204">
    <property type="component" value="Chromosome"/>
</dbReference>
<dbReference type="KEGG" id="cyp:PCC8801_2444"/>
<dbReference type="SMART" id="SM00872">
    <property type="entry name" value="Alpha-mann_mid"/>
    <property type="match status" value="1"/>
</dbReference>
<dbReference type="GO" id="GO:0030246">
    <property type="term" value="F:carbohydrate binding"/>
    <property type="evidence" value="ECO:0007669"/>
    <property type="project" value="InterPro"/>
</dbReference>
<proteinExistence type="inferred from homology"/>
<keyword evidence="2" id="KW-0479">Metal-binding</keyword>
<dbReference type="SUPFAM" id="SSF74650">
    <property type="entry name" value="Galactose mutarotase-like"/>
    <property type="match status" value="1"/>
</dbReference>